<evidence type="ECO:0000313" key="10">
    <source>
        <dbReference type="Proteomes" id="UP000807115"/>
    </source>
</evidence>
<dbReference type="InterPro" id="IPR013083">
    <property type="entry name" value="Znf_RING/FYVE/PHD"/>
</dbReference>
<dbReference type="AlphaFoldDB" id="A0A921R496"/>
<dbReference type="GO" id="GO:0070696">
    <property type="term" value="F:transmembrane receptor protein serine/threonine kinase binding"/>
    <property type="evidence" value="ECO:0007669"/>
    <property type="project" value="EnsemblPlants"/>
</dbReference>
<feature type="compositionally biased region" description="Basic and acidic residues" evidence="7">
    <location>
        <begin position="52"/>
        <end position="65"/>
    </location>
</feature>
<organism evidence="9 10">
    <name type="scientific">Sorghum bicolor</name>
    <name type="common">Sorghum</name>
    <name type="synonym">Sorghum vulgare</name>
    <dbReference type="NCBI Taxonomy" id="4558"/>
    <lineage>
        <taxon>Eukaryota</taxon>
        <taxon>Viridiplantae</taxon>
        <taxon>Streptophyta</taxon>
        <taxon>Embryophyta</taxon>
        <taxon>Tracheophyta</taxon>
        <taxon>Spermatophyta</taxon>
        <taxon>Magnoliopsida</taxon>
        <taxon>Liliopsida</taxon>
        <taxon>Poales</taxon>
        <taxon>Poaceae</taxon>
        <taxon>PACMAD clade</taxon>
        <taxon>Panicoideae</taxon>
        <taxon>Andropogonodae</taxon>
        <taxon>Andropogoneae</taxon>
        <taxon>Sorghinae</taxon>
        <taxon>Sorghum</taxon>
    </lineage>
</organism>
<proteinExistence type="predicted"/>
<comment type="pathway">
    <text evidence="2">Protein modification; protein ubiquitination.</text>
</comment>
<dbReference type="SMART" id="SM00504">
    <property type="entry name" value="Ubox"/>
    <property type="match status" value="1"/>
</dbReference>
<dbReference type="EC" id="2.3.2.27" evidence="3"/>
<dbReference type="Proteomes" id="UP000807115">
    <property type="component" value="Chromosome 4"/>
</dbReference>
<reference evidence="9" key="2">
    <citation type="submission" date="2020-10" db="EMBL/GenBank/DDBJ databases">
        <authorList>
            <person name="Cooper E.A."/>
            <person name="Brenton Z.W."/>
            <person name="Flinn B.S."/>
            <person name="Jenkins J."/>
            <person name="Shu S."/>
            <person name="Flowers D."/>
            <person name="Luo F."/>
            <person name="Wang Y."/>
            <person name="Xia P."/>
            <person name="Barry K."/>
            <person name="Daum C."/>
            <person name="Lipzen A."/>
            <person name="Yoshinaga Y."/>
            <person name="Schmutz J."/>
            <person name="Saski C."/>
            <person name="Vermerris W."/>
            <person name="Kresovich S."/>
        </authorList>
    </citation>
    <scope>NUCLEOTIDE SEQUENCE</scope>
</reference>
<keyword evidence="6" id="KW-0833">Ubl conjugation pathway</keyword>
<dbReference type="CDD" id="cd16664">
    <property type="entry name" value="RING-Ubox_PUB"/>
    <property type="match status" value="1"/>
</dbReference>
<feature type="region of interest" description="Disordered" evidence="7">
    <location>
        <begin position="52"/>
        <end position="77"/>
    </location>
</feature>
<dbReference type="Pfam" id="PF25598">
    <property type="entry name" value="ARM_PUB"/>
    <property type="match status" value="1"/>
</dbReference>
<sequence>MAKPTPVASAEEAAAMRRRLRRLVAAVAAGSADAEAFDEAAEALAKLRDAELGPRKDNRAGDGHGDGGQNRRRTETEAAVPEHFLCPISSEIMRDPVVLASGQTYDRRFIQEWLSAGNRTCPQTQQVLSNTIIIPNHLVRSMISQWCTDNGITLPPVENQDEDLVTNNERKTFSKIFERIASSSNLSEQREAIKDLRLLTKCNSSLRAAIGEKPDSISQIISVASNPELENNAEVLEDMVTTILNLSIHESNKKIIGDDPLAIPFLIRTLQSGTMEARSNAAAAIFSLSALDSNKVKIGELGVMRPLVDLLEHGSMIAKKDAASAIFNLCMLHENKSRATKSGVIDVTLKAITDDSLVDESLAILALLSGDHETVEEIGETGGVASMLHVIKEDQCKRNKENAVAVLFAVCMYDRTKLREVAEHEKLNGSLAWLVQNGTSRARRKAVGILDKMKRTLHQPHYSC</sequence>
<evidence type="ECO:0000256" key="6">
    <source>
        <dbReference type="ARBA" id="ARBA00022786"/>
    </source>
</evidence>
<dbReference type="GO" id="GO:0071215">
    <property type="term" value="P:cellular response to abscisic acid stimulus"/>
    <property type="evidence" value="ECO:0007669"/>
    <property type="project" value="EnsemblPlants"/>
</dbReference>
<dbReference type="GO" id="GO:0005886">
    <property type="term" value="C:plasma membrane"/>
    <property type="evidence" value="ECO:0007669"/>
    <property type="project" value="EnsemblPlants"/>
</dbReference>
<dbReference type="InterPro" id="IPR045210">
    <property type="entry name" value="RING-Ubox_PUB"/>
</dbReference>
<evidence type="ECO:0000256" key="7">
    <source>
        <dbReference type="SAM" id="MobiDB-lite"/>
    </source>
</evidence>
<name>A0A921R496_SORBI</name>
<evidence type="ECO:0000256" key="1">
    <source>
        <dbReference type="ARBA" id="ARBA00000900"/>
    </source>
</evidence>
<evidence type="ECO:0000256" key="4">
    <source>
        <dbReference type="ARBA" id="ARBA00022679"/>
    </source>
</evidence>
<dbReference type="Gene3D" id="3.30.40.10">
    <property type="entry name" value="Zinc/RING finger domain, C3HC4 (zinc finger)"/>
    <property type="match status" value="1"/>
</dbReference>
<accession>A0A921R496</accession>
<feature type="domain" description="U-box" evidence="8">
    <location>
        <begin position="79"/>
        <end position="153"/>
    </location>
</feature>
<dbReference type="InterPro" id="IPR016024">
    <property type="entry name" value="ARM-type_fold"/>
</dbReference>
<dbReference type="EMBL" id="CM027683">
    <property type="protein sequence ID" value="KAG0533027.1"/>
    <property type="molecule type" value="Genomic_DNA"/>
</dbReference>
<dbReference type="SUPFAM" id="SSF48371">
    <property type="entry name" value="ARM repeat"/>
    <property type="match status" value="1"/>
</dbReference>
<dbReference type="InterPro" id="IPR011989">
    <property type="entry name" value="ARM-like"/>
</dbReference>
<protein>
    <recommendedName>
        <fullName evidence="3">RING-type E3 ubiquitin transferase</fullName>
        <ecNumber evidence="3">2.3.2.27</ecNumber>
    </recommendedName>
</protein>
<dbReference type="KEGG" id="sbi:8056679"/>
<evidence type="ECO:0000256" key="5">
    <source>
        <dbReference type="ARBA" id="ARBA00022737"/>
    </source>
</evidence>
<dbReference type="OMA" id="FSICMYD"/>
<reference evidence="9" key="1">
    <citation type="journal article" date="2019" name="BMC Genomics">
        <title>A new reference genome for Sorghum bicolor reveals high levels of sequence similarity between sweet and grain genotypes: implications for the genetics of sugar metabolism.</title>
        <authorList>
            <person name="Cooper E.A."/>
            <person name="Brenton Z.W."/>
            <person name="Flinn B.S."/>
            <person name="Jenkins J."/>
            <person name="Shu S."/>
            <person name="Flowers D."/>
            <person name="Luo F."/>
            <person name="Wang Y."/>
            <person name="Xia P."/>
            <person name="Barry K."/>
            <person name="Daum C."/>
            <person name="Lipzen A."/>
            <person name="Yoshinaga Y."/>
            <person name="Schmutz J."/>
            <person name="Saski C."/>
            <person name="Vermerris W."/>
            <person name="Kresovich S."/>
        </authorList>
    </citation>
    <scope>NUCLEOTIDE SEQUENCE</scope>
</reference>
<dbReference type="PROSITE" id="PS51698">
    <property type="entry name" value="U_BOX"/>
    <property type="match status" value="1"/>
</dbReference>
<dbReference type="Gramene" id="EES06804">
    <property type="protein sequence ID" value="EES06804"/>
    <property type="gene ID" value="SORBI_3004G146800"/>
</dbReference>
<dbReference type="GO" id="GO:0061630">
    <property type="term" value="F:ubiquitin protein ligase activity"/>
    <property type="evidence" value="ECO:0007669"/>
    <property type="project" value="UniProtKB-EC"/>
</dbReference>
<dbReference type="InterPro" id="IPR058678">
    <property type="entry name" value="ARM_PUB"/>
</dbReference>
<evidence type="ECO:0000256" key="3">
    <source>
        <dbReference type="ARBA" id="ARBA00012483"/>
    </source>
</evidence>
<dbReference type="PANTHER" id="PTHR23315:SF253">
    <property type="entry name" value="U-BOX DOMAIN-CONTAINING PROTEIN 9"/>
    <property type="match status" value="1"/>
</dbReference>
<gene>
    <name evidence="9" type="ORF">BDA96_04G156800</name>
</gene>
<dbReference type="PANTHER" id="PTHR23315">
    <property type="entry name" value="U BOX DOMAIN-CONTAINING"/>
    <property type="match status" value="1"/>
</dbReference>
<evidence type="ECO:0000256" key="2">
    <source>
        <dbReference type="ARBA" id="ARBA00004906"/>
    </source>
</evidence>
<dbReference type="GO" id="GO:0016567">
    <property type="term" value="P:protein ubiquitination"/>
    <property type="evidence" value="ECO:0007669"/>
    <property type="project" value="EnsemblPlants"/>
</dbReference>
<dbReference type="SUPFAM" id="SSF57850">
    <property type="entry name" value="RING/U-box"/>
    <property type="match status" value="1"/>
</dbReference>
<keyword evidence="5" id="KW-0677">Repeat</keyword>
<dbReference type="FunFam" id="3.30.40.10:FF:000114">
    <property type="entry name" value="RING-type E3 ubiquitin transferase"/>
    <property type="match status" value="1"/>
</dbReference>
<dbReference type="GO" id="GO:0005634">
    <property type="term" value="C:nucleus"/>
    <property type="evidence" value="ECO:0007669"/>
    <property type="project" value="EnsemblPlants"/>
</dbReference>
<dbReference type="InterPro" id="IPR003613">
    <property type="entry name" value="Ubox_domain"/>
</dbReference>
<comment type="catalytic activity">
    <reaction evidence="1">
        <text>S-ubiquitinyl-[E2 ubiquitin-conjugating enzyme]-L-cysteine + [acceptor protein]-L-lysine = [E2 ubiquitin-conjugating enzyme]-L-cysteine + N(6)-ubiquitinyl-[acceptor protein]-L-lysine.</text>
        <dbReference type="EC" id="2.3.2.27"/>
    </reaction>
</comment>
<dbReference type="Gene3D" id="1.25.10.10">
    <property type="entry name" value="Leucine-rich Repeat Variant"/>
    <property type="match status" value="1"/>
</dbReference>
<dbReference type="Pfam" id="PF04564">
    <property type="entry name" value="U-box"/>
    <property type="match status" value="1"/>
</dbReference>
<dbReference type="GO" id="GO:0048527">
    <property type="term" value="P:lateral root development"/>
    <property type="evidence" value="ECO:0007669"/>
    <property type="project" value="EnsemblPlants"/>
</dbReference>
<evidence type="ECO:0000313" key="9">
    <source>
        <dbReference type="EMBL" id="KAG0533027.1"/>
    </source>
</evidence>
<dbReference type="OrthoDB" id="7537227at2759"/>
<comment type="caution">
    <text evidence="9">The sequence shown here is derived from an EMBL/GenBank/DDBJ whole genome shotgun (WGS) entry which is preliminary data.</text>
</comment>
<keyword evidence="4" id="KW-0808">Transferase</keyword>
<evidence type="ECO:0000259" key="8">
    <source>
        <dbReference type="PROSITE" id="PS51698"/>
    </source>
</evidence>
<dbReference type="FunFam" id="1.25.10.10:FF:000330">
    <property type="entry name" value="RING-type E3 ubiquitin transferase"/>
    <property type="match status" value="1"/>
</dbReference>